<dbReference type="EMBL" id="JBHUME010000005">
    <property type="protein sequence ID" value="MFD2612270.1"/>
    <property type="molecule type" value="Genomic_DNA"/>
</dbReference>
<gene>
    <name evidence="1" type="ORF">ACFSUF_07470</name>
</gene>
<keyword evidence="2" id="KW-1185">Reference proteome</keyword>
<dbReference type="RefSeq" id="WP_377601626.1">
    <property type="nucleotide sequence ID" value="NZ_JBHUME010000005.1"/>
</dbReference>
<evidence type="ECO:0008006" key="3">
    <source>
        <dbReference type="Google" id="ProtNLM"/>
    </source>
</evidence>
<comment type="caution">
    <text evidence="1">The sequence shown here is derived from an EMBL/GenBank/DDBJ whole genome shotgun (WGS) entry which is preliminary data.</text>
</comment>
<organism evidence="1 2">
    <name type="scientific">Paenibacillus gansuensis</name>
    <dbReference type="NCBI Taxonomy" id="306542"/>
    <lineage>
        <taxon>Bacteria</taxon>
        <taxon>Bacillati</taxon>
        <taxon>Bacillota</taxon>
        <taxon>Bacilli</taxon>
        <taxon>Bacillales</taxon>
        <taxon>Paenibacillaceae</taxon>
        <taxon>Paenibacillus</taxon>
    </lineage>
</organism>
<name>A0ABW5PAH5_9BACL</name>
<sequence>MDNELLKKMKYKGGRAAIMNVPEGIQLGLPAVQELEGAYDFVVGFMQNAQQVKEQVPRLVSHLGDDAVFWICYPKKQGKVKPDINRDSLFTLVGEMTDYRAVSNVAVNELWSALRFRHKDLVKK</sequence>
<evidence type="ECO:0000313" key="1">
    <source>
        <dbReference type="EMBL" id="MFD2612270.1"/>
    </source>
</evidence>
<protein>
    <recommendedName>
        <fullName evidence="3">DUF3052 domain-containing protein</fullName>
    </recommendedName>
</protein>
<proteinExistence type="predicted"/>
<dbReference type="Proteomes" id="UP001597541">
    <property type="component" value="Unassembled WGS sequence"/>
</dbReference>
<evidence type="ECO:0000313" key="2">
    <source>
        <dbReference type="Proteomes" id="UP001597541"/>
    </source>
</evidence>
<accession>A0ABW5PAH5</accession>
<reference evidence="2" key="1">
    <citation type="journal article" date="2019" name="Int. J. Syst. Evol. Microbiol.">
        <title>The Global Catalogue of Microorganisms (GCM) 10K type strain sequencing project: providing services to taxonomists for standard genome sequencing and annotation.</title>
        <authorList>
            <consortium name="The Broad Institute Genomics Platform"/>
            <consortium name="The Broad Institute Genome Sequencing Center for Infectious Disease"/>
            <person name="Wu L."/>
            <person name="Ma J."/>
        </authorList>
    </citation>
    <scope>NUCLEOTIDE SEQUENCE [LARGE SCALE GENOMIC DNA]</scope>
    <source>
        <strain evidence="2">KCTC 3950</strain>
    </source>
</reference>